<proteinExistence type="inferred from homology"/>
<dbReference type="AlphaFoldDB" id="A0A368F054"/>
<dbReference type="FunFam" id="3.40.605.10:FF:000029">
    <property type="entry name" value="Aldehyde dehydrogenase, mitochondrial"/>
    <property type="match status" value="1"/>
</dbReference>
<gene>
    <name evidence="8" type="ORF">ANCCAN_29262</name>
</gene>
<dbReference type="PANTHER" id="PTHR11699">
    <property type="entry name" value="ALDEHYDE DEHYDROGENASE-RELATED"/>
    <property type="match status" value="1"/>
</dbReference>
<keyword evidence="2 6" id="KW-0560">Oxidoreductase</keyword>
<evidence type="ECO:0000313" key="8">
    <source>
        <dbReference type="EMBL" id="RCN25028.1"/>
    </source>
</evidence>
<dbReference type="PROSITE" id="PS00687">
    <property type="entry name" value="ALDEHYDE_DEHYDR_GLU"/>
    <property type="match status" value="1"/>
</dbReference>
<keyword evidence="9" id="KW-1185">Reference proteome</keyword>
<dbReference type="OrthoDB" id="5811799at2759"/>
<evidence type="ECO:0000313" key="9">
    <source>
        <dbReference type="Proteomes" id="UP000252519"/>
    </source>
</evidence>
<dbReference type="InterPro" id="IPR015590">
    <property type="entry name" value="Aldehyde_DH_dom"/>
</dbReference>
<evidence type="ECO:0000259" key="7">
    <source>
        <dbReference type="Pfam" id="PF00171"/>
    </source>
</evidence>
<protein>
    <recommendedName>
        <fullName evidence="4">aldehyde dehydrogenase (NAD(+))</fullName>
        <ecNumber evidence="4">1.2.1.3</ecNumber>
    </recommendedName>
</protein>
<evidence type="ECO:0000256" key="4">
    <source>
        <dbReference type="ARBA" id="ARBA00024226"/>
    </source>
</evidence>
<feature type="domain" description="Aldehyde dehydrogenase" evidence="7">
    <location>
        <begin position="2"/>
        <end position="110"/>
    </location>
</feature>
<comment type="similarity">
    <text evidence="1 6">Belongs to the aldehyde dehydrogenase family.</text>
</comment>
<evidence type="ECO:0000256" key="2">
    <source>
        <dbReference type="ARBA" id="ARBA00023002"/>
    </source>
</evidence>
<dbReference type="EMBL" id="JOJR01014681">
    <property type="protein sequence ID" value="RCN25028.1"/>
    <property type="molecule type" value="Genomic_DNA"/>
</dbReference>
<evidence type="ECO:0000256" key="3">
    <source>
        <dbReference type="ARBA" id="ARBA00023027"/>
    </source>
</evidence>
<dbReference type="STRING" id="29170.A0A368F054"/>
<dbReference type="Proteomes" id="UP000252519">
    <property type="component" value="Unassembled WGS sequence"/>
</dbReference>
<sequence>MQAWKLGPALAMGNTVVMKCAEQTPLSALHVASLIKEAGFPAGVVNIVPGFGPTAGQAITTHMDIDKVAFTGSTEIGRVVMTAAAQSNVKKVTLELGGKSPNIIFADADSKFQTFITDFLLICFVSAEINRRHASSAESFFLVPSTHKRKYVVFLVV</sequence>
<dbReference type="Pfam" id="PF00171">
    <property type="entry name" value="Aldedh"/>
    <property type="match status" value="1"/>
</dbReference>
<dbReference type="SUPFAM" id="SSF53720">
    <property type="entry name" value="ALDH-like"/>
    <property type="match status" value="1"/>
</dbReference>
<dbReference type="EC" id="1.2.1.3" evidence="4"/>
<dbReference type="InterPro" id="IPR016161">
    <property type="entry name" value="Ald_DH/histidinol_DH"/>
</dbReference>
<evidence type="ECO:0000256" key="5">
    <source>
        <dbReference type="PROSITE-ProRule" id="PRU10007"/>
    </source>
</evidence>
<feature type="active site" evidence="5">
    <location>
        <position position="95"/>
    </location>
</feature>
<accession>A0A368F054</accession>
<dbReference type="InterPro" id="IPR029510">
    <property type="entry name" value="Ald_DH_CS_GLU"/>
</dbReference>
<reference evidence="8 9" key="1">
    <citation type="submission" date="2014-10" db="EMBL/GenBank/DDBJ databases">
        <title>Draft genome of the hookworm Ancylostoma caninum.</title>
        <authorList>
            <person name="Mitreva M."/>
        </authorList>
    </citation>
    <scope>NUCLEOTIDE SEQUENCE [LARGE SCALE GENOMIC DNA]</scope>
    <source>
        <strain evidence="8 9">Baltimore</strain>
    </source>
</reference>
<evidence type="ECO:0000256" key="1">
    <source>
        <dbReference type="ARBA" id="ARBA00009986"/>
    </source>
</evidence>
<dbReference type="GO" id="GO:0004029">
    <property type="term" value="F:aldehyde dehydrogenase (NAD+) activity"/>
    <property type="evidence" value="ECO:0007669"/>
    <property type="project" value="UniProtKB-EC"/>
</dbReference>
<keyword evidence="3" id="KW-0520">NAD</keyword>
<dbReference type="InterPro" id="IPR016162">
    <property type="entry name" value="Ald_DH_N"/>
</dbReference>
<dbReference type="Gene3D" id="3.40.605.10">
    <property type="entry name" value="Aldehyde Dehydrogenase, Chain A, domain 1"/>
    <property type="match status" value="1"/>
</dbReference>
<name>A0A368F054_ANCCA</name>
<evidence type="ECO:0000256" key="6">
    <source>
        <dbReference type="RuleBase" id="RU003345"/>
    </source>
</evidence>
<organism evidence="8 9">
    <name type="scientific">Ancylostoma caninum</name>
    <name type="common">Dog hookworm</name>
    <dbReference type="NCBI Taxonomy" id="29170"/>
    <lineage>
        <taxon>Eukaryota</taxon>
        <taxon>Metazoa</taxon>
        <taxon>Ecdysozoa</taxon>
        <taxon>Nematoda</taxon>
        <taxon>Chromadorea</taxon>
        <taxon>Rhabditida</taxon>
        <taxon>Rhabditina</taxon>
        <taxon>Rhabditomorpha</taxon>
        <taxon>Strongyloidea</taxon>
        <taxon>Ancylostomatidae</taxon>
        <taxon>Ancylostomatinae</taxon>
        <taxon>Ancylostoma</taxon>
    </lineage>
</organism>
<comment type="caution">
    <text evidence="8">The sequence shown here is derived from an EMBL/GenBank/DDBJ whole genome shotgun (WGS) entry which is preliminary data.</text>
</comment>